<feature type="region of interest" description="Disordered" evidence="1">
    <location>
        <begin position="248"/>
        <end position="277"/>
    </location>
</feature>
<sequence>MTLNVGKFQFNSKISTSSNNVDVTNVELPVVRDVGLDERAHLCTGERLPEHLLPAPAITGAHPGQVQLPPPPHLHHDPMRAHRLRRLLAKGRVQPHAAAPRLLLLGQQRCLSRPWPRHGRRREGQERGLPDGQRRGARRLGVAELEVERRVGEAANERPEGPTTTARPQAASVGSSARRASPSPAAATGGTGLRYEVRRWAVRKAGFAAGAVLRRGSLCCCPWEGCSSWLLGRRRRRREGREGEGPVLGVAAVGEGGGGEEKRLARPAREEAGRCDGGGGGMAGSGVVVAAGTGM</sequence>
<accession>A0AAV5FCB1</accession>
<proteinExistence type="predicted"/>
<feature type="compositionally biased region" description="Basic and acidic residues" evidence="1">
    <location>
        <begin position="146"/>
        <end position="160"/>
    </location>
</feature>
<reference evidence="2" key="2">
    <citation type="submission" date="2021-12" db="EMBL/GenBank/DDBJ databases">
        <title>Resequencing data analysis of finger millet.</title>
        <authorList>
            <person name="Hatakeyama M."/>
            <person name="Aluri S."/>
            <person name="Balachadran M.T."/>
            <person name="Sivarajan S.R."/>
            <person name="Poveda L."/>
            <person name="Shimizu-Inatsugi R."/>
            <person name="Schlapbach R."/>
            <person name="Sreeman S.M."/>
            <person name="Shimizu K.K."/>
        </authorList>
    </citation>
    <scope>NUCLEOTIDE SEQUENCE</scope>
</reference>
<evidence type="ECO:0000313" key="2">
    <source>
        <dbReference type="EMBL" id="GJN31990.1"/>
    </source>
</evidence>
<dbReference type="Proteomes" id="UP001054889">
    <property type="component" value="Unassembled WGS sequence"/>
</dbReference>
<gene>
    <name evidence="2" type="primary">gb20455</name>
    <name evidence="2" type="ORF">PR202_gb20455</name>
</gene>
<keyword evidence="3" id="KW-1185">Reference proteome</keyword>
<comment type="caution">
    <text evidence="2">The sequence shown here is derived from an EMBL/GenBank/DDBJ whole genome shotgun (WGS) entry which is preliminary data.</text>
</comment>
<feature type="compositionally biased region" description="Basic and acidic residues" evidence="1">
    <location>
        <begin position="259"/>
        <end position="274"/>
    </location>
</feature>
<evidence type="ECO:0000256" key="1">
    <source>
        <dbReference type="SAM" id="MobiDB-lite"/>
    </source>
</evidence>
<protein>
    <submittedName>
        <fullName evidence="2">Uncharacterized protein</fullName>
    </submittedName>
</protein>
<dbReference type="AlphaFoldDB" id="A0AAV5FCB1"/>
<dbReference type="EMBL" id="BQKI01000083">
    <property type="protein sequence ID" value="GJN31990.1"/>
    <property type="molecule type" value="Genomic_DNA"/>
</dbReference>
<organism evidence="2 3">
    <name type="scientific">Eleusine coracana subsp. coracana</name>
    <dbReference type="NCBI Taxonomy" id="191504"/>
    <lineage>
        <taxon>Eukaryota</taxon>
        <taxon>Viridiplantae</taxon>
        <taxon>Streptophyta</taxon>
        <taxon>Embryophyta</taxon>
        <taxon>Tracheophyta</taxon>
        <taxon>Spermatophyta</taxon>
        <taxon>Magnoliopsida</taxon>
        <taxon>Liliopsida</taxon>
        <taxon>Poales</taxon>
        <taxon>Poaceae</taxon>
        <taxon>PACMAD clade</taxon>
        <taxon>Chloridoideae</taxon>
        <taxon>Cynodonteae</taxon>
        <taxon>Eleusininae</taxon>
        <taxon>Eleusine</taxon>
    </lineage>
</organism>
<feature type="compositionally biased region" description="Low complexity" evidence="1">
    <location>
        <begin position="170"/>
        <end position="188"/>
    </location>
</feature>
<reference evidence="2" key="1">
    <citation type="journal article" date="2018" name="DNA Res.">
        <title>Multiple hybrid de novo genome assembly of finger millet, an orphan allotetraploid crop.</title>
        <authorList>
            <person name="Hatakeyama M."/>
            <person name="Aluri S."/>
            <person name="Balachadran M.T."/>
            <person name="Sivarajan S.R."/>
            <person name="Patrignani A."/>
            <person name="Gruter S."/>
            <person name="Poveda L."/>
            <person name="Shimizu-Inatsugi R."/>
            <person name="Baeten J."/>
            <person name="Francoijs K.J."/>
            <person name="Nataraja K.N."/>
            <person name="Reddy Y.A.N."/>
            <person name="Phadnis S."/>
            <person name="Ravikumar R.L."/>
            <person name="Schlapbach R."/>
            <person name="Sreeman S.M."/>
            <person name="Shimizu K.K."/>
        </authorList>
    </citation>
    <scope>NUCLEOTIDE SEQUENCE</scope>
</reference>
<evidence type="ECO:0000313" key="3">
    <source>
        <dbReference type="Proteomes" id="UP001054889"/>
    </source>
</evidence>
<name>A0AAV5FCB1_ELECO</name>
<feature type="compositionally biased region" description="Basic and acidic residues" evidence="1">
    <location>
        <begin position="122"/>
        <end position="134"/>
    </location>
</feature>
<feature type="region of interest" description="Disordered" evidence="1">
    <location>
        <begin position="114"/>
        <end position="190"/>
    </location>
</feature>